<gene>
    <name evidence="2" type="ORF">JVT61DRAFT_7699</name>
    <name evidence="1" type="ORF">JVT61DRAFT_8723</name>
</gene>
<proteinExistence type="predicted"/>
<evidence type="ECO:0000313" key="2">
    <source>
        <dbReference type="EMBL" id="KAG6372586.1"/>
    </source>
</evidence>
<protein>
    <submittedName>
        <fullName evidence="2">Uncharacterized protein</fullName>
    </submittedName>
</protein>
<dbReference type="EMBL" id="JAGFBS010000027">
    <property type="protein sequence ID" value="KAG6372586.1"/>
    <property type="molecule type" value="Genomic_DNA"/>
</dbReference>
<dbReference type="Proteomes" id="UP000683000">
    <property type="component" value="Unassembled WGS sequence"/>
</dbReference>
<sequence length="57" mass="6242">MAGAFTFPLGGKLIGIISMFYPTTAAWNPTITIATALAVSYLEEKSNETEMRLRQMS</sequence>
<keyword evidence="3" id="KW-1185">Reference proteome</keyword>
<evidence type="ECO:0000313" key="1">
    <source>
        <dbReference type="EMBL" id="KAG6372022.1"/>
    </source>
</evidence>
<dbReference type="AlphaFoldDB" id="A0A8I3A619"/>
<accession>A0A8I3A619</accession>
<dbReference type="EMBL" id="JAGFBS010000030">
    <property type="protein sequence ID" value="KAG6372022.1"/>
    <property type="molecule type" value="Genomic_DNA"/>
</dbReference>
<comment type="caution">
    <text evidence="2">The sequence shown here is derived from an EMBL/GenBank/DDBJ whole genome shotgun (WGS) entry which is preliminary data.</text>
</comment>
<reference evidence="2" key="1">
    <citation type="submission" date="2021-03" db="EMBL/GenBank/DDBJ databases">
        <title>Evolutionary innovations through gain and loss of genes in the ectomycorrhizal Boletales.</title>
        <authorList>
            <person name="Wu G."/>
            <person name="Miyauchi S."/>
            <person name="Morin E."/>
            <person name="Yang Z.-L."/>
            <person name="Xu J."/>
            <person name="Martin F.M."/>
        </authorList>
    </citation>
    <scope>NUCLEOTIDE SEQUENCE</scope>
    <source>
        <strain evidence="2">BR01</strain>
    </source>
</reference>
<organism evidence="2 3">
    <name type="scientific">Boletus reticuloceps</name>
    <dbReference type="NCBI Taxonomy" id="495285"/>
    <lineage>
        <taxon>Eukaryota</taxon>
        <taxon>Fungi</taxon>
        <taxon>Dikarya</taxon>
        <taxon>Basidiomycota</taxon>
        <taxon>Agaricomycotina</taxon>
        <taxon>Agaricomycetes</taxon>
        <taxon>Agaricomycetidae</taxon>
        <taxon>Boletales</taxon>
        <taxon>Boletineae</taxon>
        <taxon>Boletaceae</taxon>
        <taxon>Boletoideae</taxon>
        <taxon>Boletus</taxon>
    </lineage>
</organism>
<name>A0A8I3A619_9AGAM</name>
<evidence type="ECO:0000313" key="3">
    <source>
        <dbReference type="Proteomes" id="UP000683000"/>
    </source>
</evidence>